<name>A0A5M3Z2Z5_ASPTE</name>
<accession>A0A5M3Z2Z5</accession>
<gene>
    <name evidence="1" type="ORF">ATEIFO6365_0001026000</name>
</gene>
<dbReference type="AlphaFoldDB" id="A0A5M3Z2Z5"/>
<dbReference type="VEuPathDB" id="FungiDB:ATEG_08177"/>
<evidence type="ECO:0000313" key="1">
    <source>
        <dbReference type="EMBL" id="GFF12037.1"/>
    </source>
</evidence>
<sequence length="158" mass="18153">MRVIAWRHPCMSENAGDGSSSVGYAQNDVLWFDGLSENWGFEREVGFRGEEGFNALATRLYAVPESEVYKRVYRMLWRLLSQSRMQKITLGRPSPRRQLRGFSNMEANNGKDIEPGTFADLLRYGTHFPQKGDQIRNVKSEKPADTLRTGLLEPRWVP</sequence>
<keyword evidence="2" id="KW-1185">Reference proteome</keyword>
<protein>
    <submittedName>
        <fullName evidence="1">Uncharacterized protein</fullName>
    </submittedName>
</protein>
<dbReference type="OrthoDB" id="409543at2759"/>
<comment type="caution">
    <text evidence="1">The sequence shown here is derived from an EMBL/GenBank/DDBJ whole genome shotgun (WGS) entry which is preliminary data.</text>
</comment>
<dbReference type="EMBL" id="BLJY01000001">
    <property type="protein sequence ID" value="GFF12037.1"/>
    <property type="molecule type" value="Genomic_DNA"/>
</dbReference>
<reference evidence="1 2" key="1">
    <citation type="submission" date="2020-01" db="EMBL/GenBank/DDBJ databases">
        <title>Aspergillus terreus IFO 6365 whole genome shotgun sequence.</title>
        <authorList>
            <person name="Kanamasa S."/>
            <person name="Takahashi H."/>
        </authorList>
    </citation>
    <scope>NUCLEOTIDE SEQUENCE [LARGE SCALE GENOMIC DNA]</scope>
    <source>
        <strain evidence="1 2">IFO 6365</strain>
    </source>
</reference>
<proteinExistence type="predicted"/>
<organism evidence="1 2">
    <name type="scientific">Aspergillus terreus</name>
    <dbReference type="NCBI Taxonomy" id="33178"/>
    <lineage>
        <taxon>Eukaryota</taxon>
        <taxon>Fungi</taxon>
        <taxon>Dikarya</taxon>
        <taxon>Ascomycota</taxon>
        <taxon>Pezizomycotina</taxon>
        <taxon>Eurotiomycetes</taxon>
        <taxon>Eurotiomycetidae</taxon>
        <taxon>Eurotiales</taxon>
        <taxon>Aspergillaceae</taxon>
        <taxon>Aspergillus</taxon>
        <taxon>Aspergillus subgen. Circumdati</taxon>
    </lineage>
</organism>
<evidence type="ECO:0000313" key="2">
    <source>
        <dbReference type="Proteomes" id="UP000452235"/>
    </source>
</evidence>
<dbReference type="Proteomes" id="UP000452235">
    <property type="component" value="Unassembled WGS sequence"/>
</dbReference>